<evidence type="ECO:0000256" key="6">
    <source>
        <dbReference type="ARBA" id="ARBA00022997"/>
    </source>
</evidence>
<evidence type="ECO:0000256" key="5">
    <source>
        <dbReference type="ARBA" id="ARBA00022833"/>
    </source>
</evidence>
<accession>A0ABQ3VZL9</accession>
<keyword evidence="3 9" id="KW-0479">Metal-binding</keyword>
<keyword evidence="5 9" id="KW-0862">Zinc</keyword>
<keyword evidence="2 9" id="KW-0645">Protease</keyword>
<dbReference type="PIRSF" id="PIRSF026671">
    <property type="entry name" value="AA_dipeptidase"/>
    <property type="match status" value="1"/>
</dbReference>
<comment type="caution">
    <text evidence="11">The sequence shown here is derived from an EMBL/GenBank/DDBJ whole genome shotgun (WGS) entry which is preliminary data.</text>
</comment>
<comment type="similarity">
    <text evidence="9 10">Belongs to the peptidase M15D family.</text>
</comment>
<dbReference type="PANTHER" id="PTHR43126:SF2">
    <property type="entry name" value="D-ALANYL-D-ALANINE DIPEPTIDASE"/>
    <property type="match status" value="1"/>
</dbReference>
<dbReference type="HAMAP" id="MF_01924">
    <property type="entry name" value="A_A_dipeptidase"/>
    <property type="match status" value="1"/>
</dbReference>
<evidence type="ECO:0000256" key="2">
    <source>
        <dbReference type="ARBA" id="ARBA00022670"/>
    </source>
</evidence>
<reference evidence="11 12" key="1">
    <citation type="journal article" date="2021" name="Int. J. Syst. Evol. Microbiol.">
        <title>Lentilactobacillus fungorum sp. nov., isolated from spent mushroom substrates.</title>
        <authorList>
            <person name="Tohno M."/>
            <person name="Tanizawa Y."/>
            <person name="Kojima Y."/>
            <person name="Sakamoto M."/>
            <person name="Ohkuma M."/>
            <person name="Kobayashi H."/>
        </authorList>
    </citation>
    <scope>NUCLEOTIDE SEQUENCE [LARGE SCALE GENOMIC DNA]</scope>
    <source>
        <strain evidence="11 12">YK48G</strain>
    </source>
</reference>
<evidence type="ECO:0000256" key="9">
    <source>
        <dbReference type="HAMAP-Rule" id="MF_01924"/>
    </source>
</evidence>
<evidence type="ECO:0000256" key="7">
    <source>
        <dbReference type="ARBA" id="ARBA00023049"/>
    </source>
</evidence>
<dbReference type="Proteomes" id="UP000604765">
    <property type="component" value="Unassembled WGS sequence"/>
</dbReference>
<evidence type="ECO:0000256" key="8">
    <source>
        <dbReference type="ARBA" id="ARBA00023316"/>
    </source>
</evidence>
<dbReference type="RefSeq" id="WP_232365301.1">
    <property type="nucleotide sequence ID" value="NZ_BNJR01000012.1"/>
</dbReference>
<evidence type="ECO:0000256" key="1">
    <source>
        <dbReference type="ARBA" id="ARBA00001362"/>
    </source>
</evidence>
<protein>
    <recommendedName>
        <fullName evidence="9 10">D-alanyl-D-alanine dipeptidase</fullName>
        <shortName evidence="9 10">D-Ala-D-Ala dipeptidase</shortName>
        <ecNumber evidence="9 10">3.4.13.22</ecNumber>
    </recommendedName>
</protein>
<feature type="binding site" evidence="9">
    <location>
        <position position="218"/>
    </location>
    <ligand>
        <name>Zn(2+)</name>
        <dbReference type="ChEBI" id="CHEBI:29105"/>
        <note>catalytic</note>
    </ligand>
</feature>
<keyword evidence="12" id="KW-1185">Reference proteome</keyword>
<feature type="binding site" evidence="9">
    <location>
        <position position="148"/>
    </location>
    <ligand>
        <name>Zn(2+)</name>
        <dbReference type="ChEBI" id="CHEBI:29105"/>
        <note>catalytic</note>
    </ligand>
</feature>
<feature type="site" description="Transition state stabilizer" evidence="9">
    <location>
        <position position="92"/>
    </location>
</feature>
<proteinExistence type="inferred from homology"/>
<keyword evidence="6 9" id="KW-0224">Dipeptidase</keyword>
<dbReference type="CDD" id="cd14843">
    <property type="entry name" value="D-Ala-D-Ala_dipeptidase_like"/>
    <property type="match status" value="1"/>
</dbReference>
<feature type="active site" description="Proton donor/acceptor" evidence="9">
    <location>
        <position position="215"/>
    </location>
</feature>
<dbReference type="Pfam" id="PF01427">
    <property type="entry name" value="Peptidase_M15"/>
    <property type="match status" value="1"/>
</dbReference>
<dbReference type="SUPFAM" id="SSF55166">
    <property type="entry name" value="Hedgehog/DD-peptidase"/>
    <property type="match status" value="1"/>
</dbReference>
<name>A0ABQ3VZL9_9LACO</name>
<comment type="cofactor">
    <cofactor evidence="9">
        <name>Zn(2+)</name>
        <dbReference type="ChEBI" id="CHEBI:29105"/>
    </cofactor>
    <text evidence="9">Binds 1 zinc ion per subunit.</text>
</comment>
<keyword evidence="7 9" id="KW-0482">Metalloprotease</keyword>
<dbReference type="EMBL" id="BNJR01000012">
    <property type="protein sequence ID" value="GHP13896.1"/>
    <property type="molecule type" value="Genomic_DNA"/>
</dbReference>
<gene>
    <name evidence="11" type="primary">ddpX_1</name>
    <name evidence="11" type="ORF">YK48G_13210</name>
</gene>
<evidence type="ECO:0000313" key="11">
    <source>
        <dbReference type="EMBL" id="GHP13896.1"/>
    </source>
</evidence>
<dbReference type="InterPro" id="IPR000755">
    <property type="entry name" value="A_A_dipeptidase"/>
</dbReference>
<organism evidence="11 12">
    <name type="scientific">Lentilactobacillus fungorum</name>
    <dbReference type="NCBI Taxonomy" id="2201250"/>
    <lineage>
        <taxon>Bacteria</taxon>
        <taxon>Bacillati</taxon>
        <taxon>Bacillota</taxon>
        <taxon>Bacilli</taxon>
        <taxon>Lactobacillales</taxon>
        <taxon>Lactobacillaceae</taxon>
        <taxon>Lentilactobacillus</taxon>
    </lineage>
</organism>
<dbReference type="Gene3D" id="3.30.1380.10">
    <property type="match status" value="1"/>
</dbReference>
<dbReference type="EC" id="3.4.13.22" evidence="9 10"/>
<feature type="binding site" evidence="9">
    <location>
        <position position="141"/>
    </location>
    <ligand>
        <name>Zn(2+)</name>
        <dbReference type="ChEBI" id="CHEBI:29105"/>
        <note>catalytic</note>
    </ligand>
</feature>
<dbReference type="InterPro" id="IPR009045">
    <property type="entry name" value="Zn_M74/Hedgehog-like"/>
</dbReference>
<sequence>MQEIAVDQPIPMADQPWNWELSHEPLIKESGESLINASFYPEKVLAYPAYFYQGITGAIPPIFIRQTVYDKLVAAAANLPTGYKFVLFDVWRSNETQQSLFDTLKNQLGTLYPDLSAADLTAKTLITVAPPSSDPKKPSPHHTGGAVDLAIVDQTGHLLDFGTPFDDHTEMARTSYFEEKLASGTLTDEETLMLTNRRLLYHLMTNVGFTNYTDEWWHYDYGNQNWAWKSGSEFAIYGPTKPKFPWRDPFEK</sequence>
<comment type="catalytic activity">
    <reaction evidence="1 9 10">
        <text>D-alanyl-D-alanine + H2O = 2 D-alanine</text>
        <dbReference type="Rhea" id="RHEA:20661"/>
        <dbReference type="ChEBI" id="CHEBI:15377"/>
        <dbReference type="ChEBI" id="CHEBI:57416"/>
        <dbReference type="ChEBI" id="CHEBI:57822"/>
        <dbReference type="EC" id="3.4.13.22"/>
    </reaction>
</comment>
<evidence type="ECO:0000313" key="12">
    <source>
        <dbReference type="Proteomes" id="UP000604765"/>
    </source>
</evidence>
<comment type="function">
    <text evidence="9 10">Catalyzes hydrolysis of the D-alanyl-D-alanine dipeptide.</text>
</comment>
<keyword evidence="4 9" id="KW-0378">Hydrolase</keyword>
<keyword evidence="8 10" id="KW-0961">Cell wall biogenesis/degradation</keyword>
<dbReference type="PANTHER" id="PTHR43126">
    <property type="entry name" value="D-ALANYL-D-ALANINE DIPEPTIDASE"/>
    <property type="match status" value="1"/>
</dbReference>
<evidence type="ECO:0000256" key="10">
    <source>
        <dbReference type="PIRNR" id="PIRNR026671"/>
    </source>
</evidence>
<evidence type="ECO:0000256" key="3">
    <source>
        <dbReference type="ARBA" id="ARBA00022723"/>
    </source>
</evidence>
<evidence type="ECO:0000256" key="4">
    <source>
        <dbReference type="ARBA" id="ARBA00022801"/>
    </source>
</evidence>